<reference evidence="3 4" key="1">
    <citation type="submission" date="2020-12" db="EMBL/GenBank/DDBJ databases">
        <title>Microbacterium sp. HY060.</title>
        <authorList>
            <person name="Zhou J."/>
        </authorList>
    </citation>
    <scope>NUCLEOTIDE SEQUENCE [LARGE SCALE GENOMIC DNA]</scope>
    <source>
        <strain evidence="3 4">HY60</strain>
    </source>
</reference>
<dbReference type="Pfam" id="PF00293">
    <property type="entry name" value="NUDIX"/>
    <property type="match status" value="1"/>
</dbReference>
<keyword evidence="4" id="KW-1185">Reference proteome</keyword>
<dbReference type="InterPro" id="IPR015797">
    <property type="entry name" value="NUDIX_hydrolase-like_dom_sf"/>
</dbReference>
<comment type="similarity">
    <text evidence="1">Belongs to the Nudix hydrolase family.</text>
</comment>
<dbReference type="PANTHER" id="PTHR43736:SF1">
    <property type="entry name" value="DIHYDRONEOPTERIN TRIPHOSPHATE DIPHOSPHATASE"/>
    <property type="match status" value="1"/>
</dbReference>
<dbReference type="PANTHER" id="PTHR43736">
    <property type="entry name" value="ADP-RIBOSE PYROPHOSPHATASE"/>
    <property type="match status" value="1"/>
</dbReference>
<proteinExistence type="inferred from homology"/>
<evidence type="ECO:0000259" key="2">
    <source>
        <dbReference type="PROSITE" id="PS51462"/>
    </source>
</evidence>
<dbReference type="CDD" id="cd03674">
    <property type="entry name" value="NUDIX_Hydrolase"/>
    <property type="match status" value="1"/>
</dbReference>
<dbReference type="SUPFAM" id="SSF55811">
    <property type="entry name" value="Nudix"/>
    <property type="match status" value="1"/>
</dbReference>
<feature type="domain" description="Nudix hydrolase" evidence="2">
    <location>
        <begin position="62"/>
        <end position="194"/>
    </location>
</feature>
<dbReference type="PROSITE" id="PS51462">
    <property type="entry name" value="NUDIX"/>
    <property type="match status" value="1"/>
</dbReference>
<dbReference type="Proteomes" id="UP000662814">
    <property type="component" value="Chromosome"/>
</dbReference>
<protein>
    <submittedName>
        <fullName evidence="3">NUDIX domain-containing protein</fullName>
    </submittedName>
</protein>
<organism evidence="3 4">
    <name type="scientific">Paramicrobacterium chengjingii</name>
    <dbReference type="NCBI Taxonomy" id="2769067"/>
    <lineage>
        <taxon>Bacteria</taxon>
        <taxon>Bacillati</taxon>
        <taxon>Actinomycetota</taxon>
        <taxon>Actinomycetes</taxon>
        <taxon>Micrococcales</taxon>
        <taxon>Microbacteriaceae</taxon>
        <taxon>Paramicrobacterium</taxon>
    </lineage>
</organism>
<gene>
    <name evidence="3" type="ORF">HCR76_07695</name>
</gene>
<evidence type="ECO:0000256" key="1">
    <source>
        <dbReference type="ARBA" id="ARBA00005582"/>
    </source>
</evidence>
<name>A0ABX6YM24_9MICO</name>
<dbReference type="Gene3D" id="3.90.79.10">
    <property type="entry name" value="Nucleoside Triphosphate Pyrophosphohydrolase"/>
    <property type="match status" value="1"/>
</dbReference>
<dbReference type="EMBL" id="CP061169">
    <property type="protein sequence ID" value="QPZ39894.1"/>
    <property type="molecule type" value="Genomic_DNA"/>
</dbReference>
<accession>A0ABX6YM24</accession>
<evidence type="ECO:0000313" key="4">
    <source>
        <dbReference type="Proteomes" id="UP000662814"/>
    </source>
</evidence>
<dbReference type="InterPro" id="IPR000086">
    <property type="entry name" value="NUDIX_hydrolase_dom"/>
</dbReference>
<evidence type="ECO:0000313" key="3">
    <source>
        <dbReference type="EMBL" id="QPZ39894.1"/>
    </source>
</evidence>
<sequence length="197" mass="22253">MPALWVILGDVSVPESFSRVKSLSHQLAAWVPLSAEQTYRRQEYLAFLSELGEASLVRDCGPEHVTASCFVFAPDLEKVLLCFHKKARFWVQLGGHIEANDATIADAARRESHEESGLDDIRMLSDAPFDVNRHELASAFGRCRRHWDVGFAAVAEGEPRASDESEDVAWWHVDDLPNRVPWDFRVRVANVRAELAR</sequence>